<evidence type="ECO:0000256" key="4">
    <source>
        <dbReference type="ARBA" id="ARBA00012764"/>
    </source>
</evidence>
<keyword evidence="19 22" id="KW-0755">Steroidogenesis</keyword>
<evidence type="ECO:0000256" key="8">
    <source>
        <dbReference type="ARBA" id="ARBA00022723"/>
    </source>
</evidence>
<comment type="cofactor">
    <cofactor evidence="1 20 22">
        <name>heme</name>
        <dbReference type="ChEBI" id="CHEBI:30413"/>
    </cofactor>
</comment>
<organism evidence="23">
    <name type="scientific">Hypanus sabinus</name>
    <name type="common">Atlantic stingray</name>
    <name type="synonym">Dasyatis sabina</name>
    <dbReference type="NCBI Taxonomy" id="79690"/>
    <lineage>
        <taxon>Eukaryota</taxon>
        <taxon>Metazoa</taxon>
        <taxon>Chordata</taxon>
        <taxon>Craniata</taxon>
        <taxon>Vertebrata</taxon>
        <taxon>Chondrichthyes</taxon>
        <taxon>Elasmobranchii</taxon>
        <taxon>Batoidea</taxon>
        <taxon>Myliobatiformes</taxon>
        <taxon>Dasyatidae</taxon>
        <taxon>Hypanus</taxon>
    </lineage>
</organism>
<comment type="function">
    <text evidence="22">A cytochrome P450 monooxygenase that catalyzes the side-chain hydroxylation and cleavage of cholesterol to pregnenolone, the precursor of most steroid hormones. Catalyzes three sequential oxidation reactions of cholesterol, namely the hydroxylation at C22 followed with the hydroxylation at C20 to yield 20R,22R-hydroxycholesterol that is further cleaved between C20 and C22 to yield the C21-steroid pregnenolone and 4-methylpentanal. Mechanistically, uses molecular oxygen inserting one oxygen atom into a substrate and reducing the second into a water molecule. Two electrons are provided by NADPH via a two-protein mitochondrial transfer system comprising flavoprotein FDXR (adrenodoxin/ferredoxin reductase) and nonheme iron-sulfur protein FDX1 or FDX2 (adrenodoxin/ferredoxin).</text>
</comment>
<dbReference type="GO" id="GO:0020037">
    <property type="term" value="F:heme binding"/>
    <property type="evidence" value="ECO:0007669"/>
    <property type="project" value="InterPro"/>
</dbReference>
<evidence type="ECO:0000256" key="22">
    <source>
        <dbReference type="RuleBase" id="RU364077"/>
    </source>
</evidence>
<comment type="subcellular location">
    <subcellularLocation>
        <location evidence="22">Mitochondrion inner membrane</location>
        <topology evidence="22">Peripheral membrane protein</topology>
    </subcellularLocation>
    <text evidence="22">Localizes to the matrix side of the mitochondrion inner membrane.</text>
</comment>
<dbReference type="PROSITE" id="PS00086">
    <property type="entry name" value="CYTOCHROME_P450"/>
    <property type="match status" value="1"/>
</dbReference>
<evidence type="ECO:0000256" key="17">
    <source>
        <dbReference type="ARBA" id="ARBA00023166"/>
    </source>
</evidence>
<comment type="pathway">
    <text evidence="2 22">Lipid metabolism; C21-steroid hormone metabolism.</text>
</comment>
<evidence type="ECO:0000256" key="21">
    <source>
        <dbReference type="RuleBase" id="RU000461"/>
    </source>
</evidence>
<dbReference type="InterPro" id="IPR050479">
    <property type="entry name" value="CYP11_CYP27_families"/>
</dbReference>
<evidence type="ECO:0000256" key="16">
    <source>
        <dbReference type="ARBA" id="ARBA00023136"/>
    </source>
</evidence>
<evidence type="ECO:0000256" key="11">
    <source>
        <dbReference type="ARBA" id="ARBA00023002"/>
    </source>
</evidence>
<evidence type="ECO:0000256" key="18">
    <source>
        <dbReference type="ARBA" id="ARBA00023221"/>
    </source>
</evidence>
<protein>
    <recommendedName>
        <fullName evidence="5 22">Cholesterol side-chain cleavage enzyme, mitochondrial</fullName>
        <ecNumber evidence="4 22">1.14.15.6</ecNumber>
    </recommendedName>
    <alternativeName>
        <fullName evidence="22">Cholesterol desmolase</fullName>
    </alternativeName>
</protein>
<evidence type="ECO:0000256" key="12">
    <source>
        <dbReference type="ARBA" id="ARBA00023004"/>
    </source>
</evidence>
<dbReference type="PRINTS" id="PR00385">
    <property type="entry name" value="P450"/>
</dbReference>
<evidence type="ECO:0000256" key="7">
    <source>
        <dbReference type="ARBA" id="ARBA00022617"/>
    </source>
</evidence>
<dbReference type="BRENDA" id="1.14.15.6">
    <property type="organism ID" value="9313"/>
</dbReference>
<keyword evidence="6 22" id="KW-0153">Cholesterol metabolism</keyword>
<dbReference type="UniPathway" id="UPA00229"/>
<dbReference type="Pfam" id="PF00067">
    <property type="entry name" value="p450"/>
    <property type="match status" value="1"/>
</dbReference>
<dbReference type="InterPro" id="IPR017972">
    <property type="entry name" value="Cyt_P450_CS"/>
</dbReference>
<keyword evidence="15 22" id="KW-0496">Mitochondrion</keyword>
<dbReference type="EMBL" id="GQ496606">
    <property type="protein sequence ID" value="ACX31687.1"/>
    <property type="molecule type" value="mRNA"/>
</dbReference>
<evidence type="ECO:0000256" key="19">
    <source>
        <dbReference type="ARBA" id="ARBA00023250"/>
    </source>
</evidence>
<evidence type="ECO:0000256" key="6">
    <source>
        <dbReference type="ARBA" id="ARBA00022548"/>
    </source>
</evidence>
<dbReference type="GO" id="GO:0008386">
    <property type="term" value="F:cholesterol monooxygenase (side-chain-cleaving) activity"/>
    <property type="evidence" value="ECO:0007669"/>
    <property type="project" value="UniProtKB-EC"/>
</dbReference>
<evidence type="ECO:0000256" key="15">
    <source>
        <dbReference type="ARBA" id="ARBA00023128"/>
    </source>
</evidence>
<dbReference type="EC" id="1.14.15.6" evidence="4 22"/>
<dbReference type="GO" id="GO:0034650">
    <property type="term" value="P:cortisol metabolic process"/>
    <property type="evidence" value="ECO:0007669"/>
    <property type="project" value="TreeGrafter"/>
</dbReference>
<dbReference type="PANTHER" id="PTHR24279:SF3">
    <property type="entry name" value="CHOLESTEROL SIDE-CHAIN CLEAVAGE ENZYME, MITOCHONDRIAL"/>
    <property type="match status" value="1"/>
</dbReference>
<sequence>MIRGSFRLSLSASTYAQRGSFTTPEHDFTLFPHRNYSVTSESRIPSEQTLKSLTDIPGNWRRNWLNVYYFWRSKGFNNAHHLMSDNFNKYGPIYREKIGYYDSIYIINPADAVIMFKSEGPLPKRLEVAPWAAYRDLRKENYGVQLLNGENWKRTRLILNNSIFAQSSIQRFVPLFNEVVLDFVSMVHKEVEKSRSDCWKTDLTNDLFKLALESICYVLYGERLDLLQRKYNKASQKFIDSVAMMFHSTPIMLYTPPCLLKTINSKIWQQHIGSWDNIFEHADTYVKKAYRQFQQGFKNEHAFPGVLTELLLQGVLPFEDIGASLIDVMAGAIDTTSTTLHWMMYELAKHPHIQKNVRSEIMEAHQKTEGDPVKMLKSVPLLKCVVKETLRLYPVAISLQRFLNEDTVLHNYHIPAGTLVQLGLYAMGRNSKIFKNPEQYNPERWLKGDDTHFRHLGFGFGPRQCVGRRIAESQMVLFMIHMLQNFKIETDPMTEVKSKFSLILIPDKPINLKFTPIKLE</sequence>
<dbReference type="AlphaFoldDB" id="D0EFX3"/>
<keyword evidence="12 20" id="KW-0408">Iron</keyword>
<dbReference type="InterPro" id="IPR036396">
    <property type="entry name" value="Cyt_P450_sf"/>
</dbReference>
<evidence type="ECO:0000256" key="3">
    <source>
        <dbReference type="ARBA" id="ARBA00010617"/>
    </source>
</evidence>
<dbReference type="GO" id="GO:0006700">
    <property type="term" value="P:C21-steroid hormone biosynthetic process"/>
    <property type="evidence" value="ECO:0007669"/>
    <property type="project" value="TreeGrafter"/>
</dbReference>
<dbReference type="PANTHER" id="PTHR24279">
    <property type="entry name" value="CYTOCHROME P450"/>
    <property type="match status" value="1"/>
</dbReference>
<dbReference type="InterPro" id="IPR002401">
    <property type="entry name" value="Cyt_P450_E_grp-I"/>
</dbReference>
<keyword evidence="10 22" id="KW-0809">Transit peptide</keyword>
<accession>D0EFX3</accession>
<dbReference type="InterPro" id="IPR001128">
    <property type="entry name" value="Cyt_P450"/>
</dbReference>
<reference evidence="23" key="1">
    <citation type="journal article" date="2010" name="Gen. Comp. Endocrinol.">
        <title>Regulation of mRNAs encoding the steroidogenic acute regulatory protein and cholesterol side-chain cleavage enzyme in the elasmobranch interrenal gland.</title>
        <authorList>
            <person name="Evans A.N."/>
            <person name="Nunez B.S."/>
        </authorList>
    </citation>
    <scope>NUCLEOTIDE SEQUENCE</scope>
</reference>
<keyword evidence="14 22" id="KW-0443">Lipid metabolism</keyword>
<dbReference type="GO" id="GO:0008203">
    <property type="term" value="P:cholesterol metabolic process"/>
    <property type="evidence" value="ECO:0007669"/>
    <property type="project" value="UniProtKB-KW"/>
</dbReference>
<proteinExistence type="evidence at transcript level"/>
<evidence type="ECO:0000256" key="2">
    <source>
        <dbReference type="ARBA" id="ARBA00005108"/>
    </source>
</evidence>
<keyword evidence="16 22" id="KW-0472">Membrane</keyword>
<dbReference type="GO" id="GO:0071375">
    <property type="term" value="P:cellular response to peptide hormone stimulus"/>
    <property type="evidence" value="ECO:0007669"/>
    <property type="project" value="TreeGrafter"/>
</dbReference>
<evidence type="ECO:0000256" key="9">
    <source>
        <dbReference type="ARBA" id="ARBA00022792"/>
    </source>
</evidence>
<evidence type="ECO:0000256" key="13">
    <source>
        <dbReference type="ARBA" id="ARBA00023033"/>
    </source>
</evidence>
<keyword evidence="13 21" id="KW-0503">Monooxygenase</keyword>
<keyword evidence="11 21" id="KW-0560">Oxidoreductase</keyword>
<comment type="similarity">
    <text evidence="3 21">Belongs to the cytochrome P450 family.</text>
</comment>
<evidence type="ECO:0000256" key="1">
    <source>
        <dbReference type="ARBA" id="ARBA00001971"/>
    </source>
</evidence>
<keyword evidence="7 20" id="KW-0349">Heme</keyword>
<dbReference type="GO" id="GO:0005743">
    <property type="term" value="C:mitochondrial inner membrane"/>
    <property type="evidence" value="ECO:0007669"/>
    <property type="project" value="UniProtKB-SubCell"/>
</dbReference>
<keyword evidence="18 22" id="KW-0753">Steroid metabolism</keyword>
<evidence type="ECO:0000313" key="23">
    <source>
        <dbReference type="EMBL" id="ACX31687.1"/>
    </source>
</evidence>
<keyword evidence="9" id="KW-0999">Mitochondrion inner membrane</keyword>
<dbReference type="SUPFAM" id="SSF48264">
    <property type="entry name" value="Cytochrome P450"/>
    <property type="match status" value="1"/>
</dbReference>
<keyword evidence="8 20" id="KW-0479">Metal-binding</keyword>
<evidence type="ECO:0000256" key="5">
    <source>
        <dbReference type="ARBA" id="ARBA00019844"/>
    </source>
</evidence>
<dbReference type="Gene3D" id="1.10.630.10">
    <property type="entry name" value="Cytochrome P450"/>
    <property type="match status" value="1"/>
</dbReference>
<dbReference type="GO" id="GO:0005506">
    <property type="term" value="F:iron ion binding"/>
    <property type="evidence" value="ECO:0007669"/>
    <property type="project" value="InterPro"/>
</dbReference>
<dbReference type="PRINTS" id="PR00463">
    <property type="entry name" value="EP450I"/>
</dbReference>
<feature type="binding site" description="axial binding residue" evidence="20">
    <location>
        <position position="465"/>
    </location>
    <ligand>
        <name>heme</name>
        <dbReference type="ChEBI" id="CHEBI:30413"/>
    </ligand>
    <ligandPart>
        <name>Fe</name>
        <dbReference type="ChEBI" id="CHEBI:18248"/>
    </ligandPart>
</feature>
<evidence type="ECO:0000256" key="10">
    <source>
        <dbReference type="ARBA" id="ARBA00022946"/>
    </source>
</evidence>
<comment type="catalytic activity">
    <reaction evidence="22">
        <text>6 reduced [adrenodoxin] + cholesterol + 3 O2 + 6 H(+) = 4-methylpentanal + pregnenolone + 6 oxidized [adrenodoxin] + 4 H2O</text>
        <dbReference type="Rhea" id="RHEA:35739"/>
        <dbReference type="Rhea" id="RHEA-COMP:9998"/>
        <dbReference type="Rhea" id="RHEA-COMP:9999"/>
        <dbReference type="ChEBI" id="CHEBI:15377"/>
        <dbReference type="ChEBI" id="CHEBI:15378"/>
        <dbReference type="ChEBI" id="CHEBI:15379"/>
        <dbReference type="ChEBI" id="CHEBI:16113"/>
        <dbReference type="ChEBI" id="CHEBI:16581"/>
        <dbReference type="ChEBI" id="CHEBI:17998"/>
        <dbReference type="ChEBI" id="CHEBI:33737"/>
        <dbReference type="ChEBI" id="CHEBI:33738"/>
        <dbReference type="EC" id="1.14.15.6"/>
    </reaction>
</comment>
<keyword evidence="17 22" id="KW-1207">Sterol metabolism</keyword>
<evidence type="ECO:0000256" key="20">
    <source>
        <dbReference type="PIRSR" id="PIRSR602401-1"/>
    </source>
</evidence>
<evidence type="ECO:0000256" key="14">
    <source>
        <dbReference type="ARBA" id="ARBA00023098"/>
    </source>
</evidence>
<name>D0EFX3_HYPSI</name>
<dbReference type="GO" id="GO:0006704">
    <property type="term" value="P:glucocorticoid biosynthetic process"/>
    <property type="evidence" value="ECO:0007669"/>
    <property type="project" value="TreeGrafter"/>
</dbReference>